<keyword evidence="3" id="KW-1185">Reference proteome</keyword>
<gene>
    <name evidence="2" type="ORF">E1288_27875</name>
</gene>
<comment type="caution">
    <text evidence="2">The sequence shown here is derived from an EMBL/GenBank/DDBJ whole genome shotgun (WGS) entry which is preliminary data.</text>
</comment>
<dbReference type="Gene3D" id="1.10.443.10">
    <property type="entry name" value="Intergrase catalytic core"/>
    <property type="match status" value="1"/>
</dbReference>
<dbReference type="Proteomes" id="UP000294947">
    <property type="component" value="Unassembled WGS sequence"/>
</dbReference>
<dbReference type="GO" id="GO:0006310">
    <property type="term" value="P:DNA recombination"/>
    <property type="evidence" value="ECO:0007669"/>
    <property type="project" value="UniProtKB-KW"/>
</dbReference>
<evidence type="ECO:0008006" key="4">
    <source>
        <dbReference type="Google" id="ProtNLM"/>
    </source>
</evidence>
<dbReference type="SUPFAM" id="SSF56349">
    <property type="entry name" value="DNA breaking-rejoining enzymes"/>
    <property type="match status" value="1"/>
</dbReference>
<dbReference type="GO" id="GO:0003677">
    <property type="term" value="F:DNA binding"/>
    <property type="evidence" value="ECO:0007669"/>
    <property type="project" value="InterPro"/>
</dbReference>
<accession>A0A4R4YFZ6</accession>
<dbReference type="GO" id="GO:0015074">
    <property type="term" value="P:DNA integration"/>
    <property type="evidence" value="ECO:0007669"/>
    <property type="project" value="InterPro"/>
</dbReference>
<dbReference type="AlphaFoldDB" id="A0A4R4YFZ6"/>
<dbReference type="InterPro" id="IPR011010">
    <property type="entry name" value="DNA_brk_join_enz"/>
</dbReference>
<evidence type="ECO:0000256" key="1">
    <source>
        <dbReference type="ARBA" id="ARBA00023172"/>
    </source>
</evidence>
<evidence type="ECO:0000313" key="3">
    <source>
        <dbReference type="Proteomes" id="UP000294947"/>
    </source>
</evidence>
<protein>
    <recommendedName>
        <fullName evidence="4">Integrase</fullName>
    </recommendedName>
</protein>
<keyword evidence="1" id="KW-0233">DNA recombination</keyword>
<proteinExistence type="predicted"/>
<reference evidence="2 3" key="1">
    <citation type="submission" date="2019-03" db="EMBL/GenBank/DDBJ databases">
        <title>Draft genome sequences of novel Actinobacteria.</title>
        <authorList>
            <person name="Sahin N."/>
            <person name="Ay H."/>
            <person name="Saygin H."/>
        </authorList>
    </citation>
    <scope>NUCLEOTIDE SEQUENCE [LARGE SCALE GENOMIC DNA]</scope>
    <source>
        <strain evidence="2 3">7K502</strain>
    </source>
</reference>
<sequence length="88" mass="9933">MLLKTCPRAVSPPFPDVRPGADKRRTTRCHAPWDLHELRHSAPTHLGEAGASLLLLMAKSRHKKPENVGRYFEPSAEVMGVEEHRNEN</sequence>
<evidence type="ECO:0000313" key="2">
    <source>
        <dbReference type="EMBL" id="TDD42894.1"/>
    </source>
</evidence>
<dbReference type="EMBL" id="SMKW01000043">
    <property type="protein sequence ID" value="TDD42894.1"/>
    <property type="molecule type" value="Genomic_DNA"/>
</dbReference>
<name>A0A4R4YFZ6_9PSEU</name>
<dbReference type="OrthoDB" id="3345368at2"/>
<organism evidence="2 3">
    <name type="scientific">Saccharopolyspora elongata</name>
    <dbReference type="NCBI Taxonomy" id="2530387"/>
    <lineage>
        <taxon>Bacteria</taxon>
        <taxon>Bacillati</taxon>
        <taxon>Actinomycetota</taxon>
        <taxon>Actinomycetes</taxon>
        <taxon>Pseudonocardiales</taxon>
        <taxon>Pseudonocardiaceae</taxon>
        <taxon>Saccharopolyspora</taxon>
    </lineage>
</organism>
<dbReference type="InterPro" id="IPR013762">
    <property type="entry name" value="Integrase-like_cat_sf"/>
</dbReference>